<dbReference type="SUPFAM" id="SSF53167">
    <property type="entry name" value="Purine and uridine phosphorylases"/>
    <property type="match status" value="1"/>
</dbReference>
<feature type="non-terminal residue" evidence="1">
    <location>
        <position position="47"/>
    </location>
</feature>
<dbReference type="Gene3D" id="3.40.50.1580">
    <property type="entry name" value="Nucleoside phosphorylase domain"/>
    <property type="match status" value="1"/>
</dbReference>
<protein>
    <submittedName>
        <fullName evidence="1">Purine-nucleoside phosphorylase</fullName>
    </submittedName>
</protein>
<dbReference type="GO" id="GO:0009116">
    <property type="term" value="P:nucleoside metabolic process"/>
    <property type="evidence" value="ECO:0007669"/>
    <property type="project" value="InterPro"/>
</dbReference>
<dbReference type="AlphaFoldDB" id="A0A4Q5LE90"/>
<dbReference type="EMBL" id="SEWE01000007">
    <property type="protein sequence ID" value="RYU82095.1"/>
    <property type="molecule type" value="Genomic_DNA"/>
</dbReference>
<proteinExistence type="predicted"/>
<reference evidence="1 2" key="1">
    <citation type="submission" date="2019-02" db="EMBL/GenBank/DDBJ databases">
        <title>Bacterial novel species isolated from soil.</title>
        <authorList>
            <person name="Jung H.-Y."/>
        </authorList>
    </citation>
    <scope>NUCLEOTIDE SEQUENCE [LARGE SCALE GENOMIC DNA]</scope>
    <source>
        <strain evidence="1 2">1-3-3-3</strain>
    </source>
</reference>
<keyword evidence="2" id="KW-1185">Reference proteome</keyword>
<evidence type="ECO:0000313" key="2">
    <source>
        <dbReference type="Proteomes" id="UP000294155"/>
    </source>
</evidence>
<comment type="caution">
    <text evidence="1">The sequence shown here is derived from an EMBL/GenBank/DDBJ whole genome shotgun (WGS) entry which is preliminary data.</text>
</comment>
<dbReference type="GO" id="GO:0003824">
    <property type="term" value="F:catalytic activity"/>
    <property type="evidence" value="ECO:0007669"/>
    <property type="project" value="InterPro"/>
</dbReference>
<accession>A0A4Q5LE90</accession>
<name>A0A4Q5LE90_9BACT</name>
<dbReference type="InterPro" id="IPR035994">
    <property type="entry name" value="Nucleoside_phosphorylase_sf"/>
</dbReference>
<sequence>MQDFHEATAHIRQQIGDFQPEFGIILGTGLGDLVQDIDVQFTLPYAG</sequence>
<gene>
    <name evidence="1" type="ORF">EWM57_04745</name>
</gene>
<evidence type="ECO:0000313" key="1">
    <source>
        <dbReference type="EMBL" id="RYU82095.1"/>
    </source>
</evidence>
<dbReference type="Proteomes" id="UP000294155">
    <property type="component" value="Unassembled WGS sequence"/>
</dbReference>
<organism evidence="1 2">
    <name type="scientific">Hymenobacter persicinus</name>
    <dbReference type="NCBI Taxonomy" id="2025506"/>
    <lineage>
        <taxon>Bacteria</taxon>
        <taxon>Pseudomonadati</taxon>
        <taxon>Bacteroidota</taxon>
        <taxon>Cytophagia</taxon>
        <taxon>Cytophagales</taxon>
        <taxon>Hymenobacteraceae</taxon>
        <taxon>Hymenobacter</taxon>
    </lineage>
</organism>